<feature type="transmembrane region" description="Helical" evidence="6">
    <location>
        <begin position="50"/>
        <end position="73"/>
    </location>
</feature>
<dbReference type="RefSeq" id="WP_223073862.1">
    <property type="nucleotide sequence ID" value="NZ_JADMNK010000001.1"/>
</dbReference>
<proteinExistence type="inferred from homology"/>
<dbReference type="InterPro" id="IPR047689">
    <property type="entry name" value="CopD"/>
</dbReference>
<keyword evidence="9" id="KW-1185">Reference proteome</keyword>
<feature type="transmembrane region" description="Helical" evidence="6">
    <location>
        <begin position="269"/>
        <end position="287"/>
    </location>
</feature>
<keyword evidence="3 6" id="KW-0812">Transmembrane</keyword>
<keyword evidence="2 6" id="KW-1003">Cell membrane</keyword>
<dbReference type="InterPro" id="IPR032694">
    <property type="entry name" value="CopC/D"/>
</dbReference>
<evidence type="ECO:0000256" key="2">
    <source>
        <dbReference type="ARBA" id="ARBA00022475"/>
    </source>
</evidence>
<feature type="domain" description="Copper resistance protein D" evidence="7">
    <location>
        <begin position="186"/>
        <end position="283"/>
    </location>
</feature>
<keyword evidence="6" id="KW-0186">Copper</keyword>
<evidence type="ECO:0000313" key="9">
    <source>
        <dbReference type="Proteomes" id="UP000706580"/>
    </source>
</evidence>
<feature type="transmembrane region" description="Helical" evidence="6">
    <location>
        <begin position="153"/>
        <end position="172"/>
    </location>
</feature>
<comment type="similarity">
    <text evidence="6">Belongs to the CopD family.</text>
</comment>
<comment type="function">
    <text evidence="6">Involved in copper resistance.</text>
</comment>
<evidence type="ECO:0000256" key="3">
    <source>
        <dbReference type="ARBA" id="ARBA00022692"/>
    </source>
</evidence>
<evidence type="ECO:0000256" key="6">
    <source>
        <dbReference type="RuleBase" id="RU369037"/>
    </source>
</evidence>
<protein>
    <recommendedName>
        <fullName evidence="6">Copper resistance protein D</fullName>
    </recommendedName>
</protein>
<comment type="caution">
    <text evidence="8">The sequence shown here is derived from an EMBL/GenBank/DDBJ whole genome shotgun (WGS) entry which is preliminary data.</text>
</comment>
<organism evidence="8 9">
    <name type="scientific">Leclercia barmai</name>
    <dbReference type="NCBI Taxonomy" id="2785629"/>
    <lineage>
        <taxon>Bacteria</taxon>
        <taxon>Pseudomonadati</taxon>
        <taxon>Pseudomonadota</taxon>
        <taxon>Gammaproteobacteria</taxon>
        <taxon>Enterobacterales</taxon>
        <taxon>Enterobacteriaceae</taxon>
        <taxon>Leclercia</taxon>
    </lineage>
</organism>
<keyword evidence="4 6" id="KW-1133">Transmembrane helix</keyword>
<feature type="transmembrane region" description="Helical" evidence="6">
    <location>
        <begin position="227"/>
        <end position="248"/>
    </location>
</feature>
<sequence length="290" mass="32441">MLAFCYVALRFAHFAALMVLFGNALYGAWLAPVSLRRVMARRFREQQKKVALASLLAAMLLLALQGGMMGNGWPDVINPSIWQAVLTTQFGQIWLWQMILALITLWIAWLQPRKAVSLILLFTAAQFFLLAGTGHAALHDGVTGLFQRSNQGLHLLCAAGWLGGLLPLLFCLRLSRGHWQRAAVYTMMRFSRYGHLAVVGVVLTGVMNTLLIQGWALPWHSAWGRMLLLKCALVAMMVVIALVNRYVLVPRFRSDDGRAQRYFIRMTQTEVVLGALVLAAVSLFATWEPF</sequence>
<feature type="transmembrane region" description="Helical" evidence="6">
    <location>
        <begin position="117"/>
        <end position="138"/>
    </location>
</feature>
<evidence type="ECO:0000259" key="7">
    <source>
        <dbReference type="Pfam" id="PF05425"/>
    </source>
</evidence>
<keyword evidence="5 6" id="KW-0472">Membrane</keyword>
<keyword evidence="6" id="KW-0997">Cell inner membrane</keyword>
<dbReference type="NCBIfam" id="NF033808">
    <property type="entry name" value="copper_CopD"/>
    <property type="match status" value="1"/>
</dbReference>
<dbReference type="InterPro" id="IPR008457">
    <property type="entry name" value="Cu-R_CopD_dom"/>
</dbReference>
<accession>A0ABS7RR63</accession>
<feature type="transmembrane region" description="Helical" evidence="6">
    <location>
        <begin position="93"/>
        <end position="110"/>
    </location>
</feature>
<gene>
    <name evidence="8" type="primary">copD</name>
    <name evidence="8" type="ORF">ITX56_03125</name>
</gene>
<dbReference type="EMBL" id="JADMNK010000001">
    <property type="protein sequence ID" value="MBZ0056817.1"/>
    <property type="molecule type" value="Genomic_DNA"/>
</dbReference>
<feature type="transmembrane region" description="Helical" evidence="6">
    <location>
        <begin position="193"/>
        <end position="215"/>
    </location>
</feature>
<evidence type="ECO:0000256" key="1">
    <source>
        <dbReference type="ARBA" id="ARBA00004651"/>
    </source>
</evidence>
<reference evidence="8 9" key="1">
    <citation type="submission" date="2020-11" db="EMBL/GenBank/DDBJ databases">
        <title>Draft Genome of Enterobacter sp. strain EMC7.</title>
        <authorList>
            <person name="Barman P."/>
            <person name="Sinha S."/>
            <person name="Sen S."/>
            <person name="Chakraborty R."/>
        </authorList>
    </citation>
    <scope>NUCLEOTIDE SEQUENCE [LARGE SCALE GENOMIC DNA]</scope>
    <source>
        <strain evidence="8 9">EMC7</strain>
    </source>
</reference>
<comment type="subcellular location">
    <subcellularLocation>
        <location evidence="6">Cell inner membrane</location>
        <topology evidence="6">Multi-pass membrane protein</topology>
    </subcellularLocation>
    <subcellularLocation>
        <location evidence="1">Cell membrane</location>
        <topology evidence="1">Multi-pass membrane protein</topology>
    </subcellularLocation>
</comment>
<dbReference type="Pfam" id="PF05425">
    <property type="entry name" value="CopD"/>
    <property type="match status" value="1"/>
</dbReference>
<evidence type="ECO:0000313" key="8">
    <source>
        <dbReference type="EMBL" id="MBZ0056817.1"/>
    </source>
</evidence>
<feature type="transmembrane region" description="Helical" evidence="6">
    <location>
        <begin position="6"/>
        <end position="29"/>
    </location>
</feature>
<dbReference type="PANTHER" id="PTHR34820">
    <property type="entry name" value="INNER MEMBRANE PROTEIN YEBZ"/>
    <property type="match status" value="1"/>
</dbReference>
<evidence type="ECO:0000256" key="4">
    <source>
        <dbReference type="ARBA" id="ARBA00022989"/>
    </source>
</evidence>
<dbReference type="PANTHER" id="PTHR34820:SF4">
    <property type="entry name" value="INNER MEMBRANE PROTEIN YEBZ"/>
    <property type="match status" value="1"/>
</dbReference>
<name>A0ABS7RR63_9ENTR</name>
<dbReference type="Proteomes" id="UP000706580">
    <property type="component" value="Unassembled WGS sequence"/>
</dbReference>
<evidence type="ECO:0000256" key="5">
    <source>
        <dbReference type="ARBA" id="ARBA00023136"/>
    </source>
</evidence>